<dbReference type="Gene3D" id="3.40.50.10090">
    <property type="match status" value="2"/>
</dbReference>
<dbReference type="GO" id="GO:0032259">
    <property type="term" value="P:methylation"/>
    <property type="evidence" value="ECO:0007669"/>
    <property type="project" value="UniProtKB-KW"/>
</dbReference>
<evidence type="ECO:0000259" key="1">
    <source>
        <dbReference type="Pfam" id="PF02602"/>
    </source>
</evidence>
<proteinExistence type="predicted"/>
<name>A0A0A0BYJ1_9CELL</name>
<sequence>APHPGPLAGWRVLVPRGGPWGRRVARMLSERGAEPVVVPLIEFAPPQDVAALDGALVRAAGGGHTWVVVTSATTVGAVTGRLPHLHAQGLTSGDRWGEVLGGVRVAAVGPGTTRALTETGARVDLEPSGERSARGLVAEFPRPPRGPGPWRVLHPRSDLADATLRTGLTALGWEVDDVVAYRTVPGPPPPPQVGSDLTGGRVDAVLLTSASTVTHLVQRVGVPAAGTVVCCIGPRTREAAVDAGLGVDVVPGAASAEELLDALTAHALDNPRHRAGAGTPMGER</sequence>
<dbReference type="InterPro" id="IPR036108">
    <property type="entry name" value="4pyrrol_syn_uPrphyn_synt_sf"/>
</dbReference>
<comment type="caution">
    <text evidence="2">The sequence shown here is derived from an EMBL/GenBank/DDBJ whole genome shotgun (WGS) entry which is preliminary data.</text>
</comment>
<reference evidence="2 3" key="1">
    <citation type="submission" date="2013-08" db="EMBL/GenBank/DDBJ databases">
        <title>Genome sequencing of Cellulomonas bogoriensis 69B4.</title>
        <authorList>
            <person name="Chen F."/>
            <person name="Li Y."/>
            <person name="Wang G."/>
        </authorList>
    </citation>
    <scope>NUCLEOTIDE SEQUENCE [LARGE SCALE GENOMIC DNA]</scope>
    <source>
        <strain evidence="2 3">69B4</strain>
    </source>
</reference>
<keyword evidence="2" id="KW-0808">Transferase</keyword>
<dbReference type="GO" id="GO:0006780">
    <property type="term" value="P:uroporphyrinogen III biosynthetic process"/>
    <property type="evidence" value="ECO:0007669"/>
    <property type="project" value="InterPro"/>
</dbReference>
<dbReference type="GO" id="GO:0004852">
    <property type="term" value="F:uroporphyrinogen-III synthase activity"/>
    <property type="evidence" value="ECO:0007669"/>
    <property type="project" value="InterPro"/>
</dbReference>
<keyword evidence="2" id="KW-0489">Methyltransferase</keyword>
<feature type="domain" description="Tetrapyrrole biosynthesis uroporphyrinogen III synthase" evidence="1">
    <location>
        <begin position="24"/>
        <end position="260"/>
    </location>
</feature>
<dbReference type="AlphaFoldDB" id="A0A0A0BYJ1"/>
<dbReference type="FunFam" id="3.40.50.10090:FF:000001">
    <property type="entry name" value="Bifunctional uroporphyrinogen-III C-methyltransferase/uroporphyrinogen-III synthase"/>
    <property type="match status" value="1"/>
</dbReference>
<gene>
    <name evidence="2" type="ORF">N869_16405</name>
</gene>
<dbReference type="GO" id="GO:0008168">
    <property type="term" value="F:methyltransferase activity"/>
    <property type="evidence" value="ECO:0007669"/>
    <property type="project" value="UniProtKB-KW"/>
</dbReference>
<organism evidence="2 3">
    <name type="scientific">Cellulomonas bogoriensis 69B4 = DSM 16987</name>
    <dbReference type="NCBI Taxonomy" id="1386082"/>
    <lineage>
        <taxon>Bacteria</taxon>
        <taxon>Bacillati</taxon>
        <taxon>Actinomycetota</taxon>
        <taxon>Actinomycetes</taxon>
        <taxon>Micrococcales</taxon>
        <taxon>Cellulomonadaceae</taxon>
        <taxon>Cellulomonas</taxon>
    </lineage>
</organism>
<dbReference type="Proteomes" id="UP000054314">
    <property type="component" value="Unassembled WGS sequence"/>
</dbReference>
<evidence type="ECO:0000313" key="2">
    <source>
        <dbReference type="EMBL" id="KGM13040.1"/>
    </source>
</evidence>
<dbReference type="InterPro" id="IPR039793">
    <property type="entry name" value="UROS/Hem4"/>
</dbReference>
<dbReference type="EMBL" id="AXCZ01000071">
    <property type="protein sequence ID" value="KGM13040.1"/>
    <property type="molecule type" value="Genomic_DNA"/>
</dbReference>
<dbReference type="RefSeq" id="WP_052105249.1">
    <property type="nucleotide sequence ID" value="NZ_AXCZ01000071.1"/>
</dbReference>
<dbReference type="InterPro" id="IPR003754">
    <property type="entry name" value="4pyrrol_synth_uPrphyn_synth"/>
</dbReference>
<evidence type="ECO:0000313" key="3">
    <source>
        <dbReference type="Proteomes" id="UP000054314"/>
    </source>
</evidence>
<feature type="non-terminal residue" evidence="2">
    <location>
        <position position="1"/>
    </location>
</feature>
<dbReference type="SUPFAM" id="SSF69618">
    <property type="entry name" value="HemD-like"/>
    <property type="match status" value="1"/>
</dbReference>
<dbReference type="Pfam" id="PF02602">
    <property type="entry name" value="HEM4"/>
    <property type="match status" value="1"/>
</dbReference>
<keyword evidence="3" id="KW-1185">Reference proteome</keyword>
<accession>A0A0A0BYJ1</accession>
<dbReference type="CDD" id="cd06578">
    <property type="entry name" value="HemD"/>
    <property type="match status" value="1"/>
</dbReference>
<dbReference type="PANTHER" id="PTHR40082">
    <property type="entry name" value="BLR5956 PROTEIN"/>
    <property type="match status" value="1"/>
</dbReference>
<protein>
    <submittedName>
        <fullName evidence="2">Uroporphyrin-III methyltransferase</fullName>
    </submittedName>
</protein>
<dbReference type="PANTHER" id="PTHR40082:SF1">
    <property type="entry name" value="BLR5956 PROTEIN"/>
    <property type="match status" value="1"/>
</dbReference>